<dbReference type="AlphaFoldDB" id="A0A2S3UAH4"/>
<dbReference type="PANTHER" id="PTHR10953:SF102">
    <property type="entry name" value="ADENYLYLTRANSFERASE AND SULFURTRANSFERASE MOCS3"/>
    <property type="match status" value="1"/>
</dbReference>
<dbReference type="SUPFAM" id="SSF69572">
    <property type="entry name" value="Activating enzymes of the ubiquitin-like proteins"/>
    <property type="match status" value="1"/>
</dbReference>
<keyword evidence="2" id="KW-0548">Nucleotidyltransferase</keyword>
<dbReference type="GO" id="GO:0008641">
    <property type="term" value="F:ubiquitin-like modifier activating enzyme activity"/>
    <property type="evidence" value="ECO:0007669"/>
    <property type="project" value="InterPro"/>
</dbReference>
<proteinExistence type="predicted"/>
<name>A0A2S3UAH4_LACPN</name>
<dbReference type="Gene3D" id="3.40.50.720">
    <property type="entry name" value="NAD(P)-binding Rossmann-like Domain"/>
    <property type="match status" value="1"/>
</dbReference>
<gene>
    <name evidence="2" type="ORF">S101258_00160</name>
</gene>
<evidence type="ECO:0000313" key="2">
    <source>
        <dbReference type="EMBL" id="POD89122.1"/>
    </source>
</evidence>
<organism evidence="2 3">
    <name type="scientific">Lactiplantibacillus plantarum subsp. plantarum</name>
    <dbReference type="NCBI Taxonomy" id="337330"/>
    <lineage>
        <taxon>Bacteria</taxon>
        <taxon>Bacillati</taxon>
        <taxon>Bacillota</taxon>
        <taxon>Bacilli</taxon>
        <taxon>Lactobacillales</taxon>
        <taxon>Lactobacillaceae</taxon>
        <taxon>Lactiplantibacillus</taxon>
    </lineage>
</organism>
<dbReference type="GO" id="GO:0005737">
    <property type="term" value="C:cytoplasm"/>
    <property type="evidence" value="ECO:0007669"/>
    <property type="project" value="TreeGrafter"/>
</dbReference>
<dbReference type="Pfam" id="PF00899">
    <property type="entry name" value="ThiF"/>
    <property type="match status" value="1"/>
</dbReference>
<evidence type="ECO:0000313" key="3">
    <source>
        <dbReference type="Proteomes" id="UP000236990"/>
    </source>
</evidence>
<dbReference type="Proteomes" id="UP000236990">
    <property type="component" value="Unassembled WGS sequence"/>
</dbReference>
<accession>A0A2S3UAH4</accession>
<evidence type="ECO:0000259" key="1">
    <source>
        <dbReference type="Pfam" id="PF00899"/>
    </source>
</evidence>
<sequence length="371" mass="42173">MNIHFKPGISILKDKQSGLIHFSISVSSLHKIYQLTPEYQLFIELLKSDHDVDSLFKKIKVRYPNFDKNQFIKNIDLLRKDGILSIKTDLPTDITTQDVQRYQRQVQFFSDLAPETIDPWQYQSKLKKASVLIIGLGGIGSWIAQSLAMIGVGKLVLCDFDTVSVHNLTRQTMYNINDIGTYKSEALSKHLKQNNTEINIKEIRFKMENEKDLLMLKSEIIQTDLVINCADFPDINTTSRWVSSLCMKLNKPHIIGGGYTGHIGLIGPTIIPFQGACWNCFERKYKNDLKDHHFDILLNTRKSSGAVVFLSSIIANIQAWDGVRVITGIGSPLMLNRKGFLDLDTLKIDWEIVSKDPNCEVCQTTSYDKNS</sequence>
<dbReference type="InterPro" id="IPR000594">
    <property type="entry name" value="ThiF_NAD_FAD-bd"/>
</dbReference>
<dbReference type="InterPro" id="IPR035985">
    <property type="entry name" value="Ubiquitin-activating_enz"/>
</dbReference>
<protein>
    <submittedName>
        <fullName evidence="2">Adenylyltransferase and sulfurtransferase UBA4</fullName>
    </submittedName>
</protein>
<feature type="domain" description="THIF-type NAD/FAD binding fold" evidence="1">
    <location>
        <begin position="102"/>
        <end position="360"/>
    </location>
</feature>
<dbReference type="GO" id="GO:0016779">
    <property type="term" value="F:nucleotidyltransferase activity"/>
    <property type="evidence" value="ECO:0007669"/>
    <property type="project" value="UniProtKB-KW"/>
</dbReference>
<dbReference type="PANTHER" id="PTHR10953">
    <property type="entry name" value="UBIQUITIN-ACTIVATING ENZYME E1"/>
    <property type="match status" value="1"/>
</dbReference>
<reference evidence="2 3" key="1">
    <citation type="submission" date="2017-06" db="EMBL/GenBank/DDBJ databases">
        <title>Genome sequence of Lactobacillus plantarum subsp. plantarum strain SRCM101258.</title>
        <authorList>
            <person name="Cho S.H."/>
        </authorList>
    </citation>
    <scope>NUCLEOTIDE SEQUENCE [LARGE SCALE GENOMIC DNA]</scope>
    <source>
        <strain evidence="2 3">SRCM101258</strain>
    </source>
</reference>
<dbReference type="GO" id="GO:0004792">
    <property type="term" value="F:thiosulfate-cyanide sulfurtransferase activity"/>
    <property type="evidence" value="ECO:0007669"/>
    <property type="project" value="TreeGrafter"/>
</dbReference>
<keyword evidence="2" id="KW-0808">Transferase</keyword>
<comment type="caution">
    <text evidence="2">The sequence shown here is derived from an EMBL/GenBank/DDBJ whole genome shotgun (WGS) entry which is preliminary data.</text>
</comment>
<dbReference type="EMBL" id="NKCZ01000042">
    <property type="protein sequence ID" value="POD89122.1"/>
    <property type="molecule type" value="Genomic_DNA"/>
</dbReference>
<dbReference type="InterPro" id="IPR045886">
    <property type="entry name" value="ThiF/MoeB/HesA"/>
</dbReference>